<protein>
    <submittedName>
        <fullName evidence="2">Uncharacterized protein</fullName>
    </submittedName>
</protein>
<dbReference type="Proteomes" id="UP001189429">
    <property type="component" value="Unassembled WGS sequence"/>
</dbReference>
<comment type="caution">
    <text evidence="2">The sequence shown here is derived from an EMBL/GenBank/DDBJ whole genome shotgun (WGS) entry which is preliminary data.</text>
</comment>
<name>A0ABN9SPI2_9DINO</name>
<feature type="region of interest" description="Disordered" evidence="1">
    <location>
        <begin position="1"/>
        <end position="31"/>
    </location>
</feature>
<evidence type="ECO:0000313" key="2">
    <source>
        <dbReference type="EMBL" id="CAK0833789.1"/>
    </source>
</evidence>
<proteinExistence type="predicted"/>
<organism evidence="2 3">
    <name type="scientific">Prorocentrum cordatum</name>
    <dbReference type="NCBI Taxonomy" id="2364126"/>
    <lineage>
        <taxon>Eukaryota</taxon>
        <taxon>Sar</taxon>
        <taxon>Alveolata</taxon>
        <taxon>Dinophyceae</taxon>
        <taxon>Prorocentrales</taxon>
        <taxon>Prorocentraceae</taxon>
        <taxon>Prorocentrum</taxon>
    </lineage>
</organism>
<accession>A0ABN9SPI2</accession>
<gene>
    <name evidence="2" type="ORF">PCOR1329_LOCUS31379</name>
</gene>
<evidence type="ECO:0000313" key="3">
    <source>
        <dbReference type="Proteomes" id="UP001189429"/>
    </source>
</evidence>
<evidence type="ECO:0000256" key="1">
    <source>
        <dbReference type="SAM" id="MobiDB-lite"/>
    </source>
</evidence>
<dbReference type="EMBL" id="CAUYUJ010012338">
    <property type="protein sequence ID" value="CAK0833789.1"/>
    <property type="molecule type" value="Genomic_DNA"/>
</dbReference>
<reference evidence="2" key="1">
    <citation type="submission" date="2023-10" db="EMBL/GenBank/DDBJ databases">
        <authorList>
            <person name="Chen Y."/>
            <person name="Shah S."/>
            <person name="Dougan E. K."/>
            <person name="Thang M."/>
            <person name="Chan C."/>
        </authorList>
    </citation>
    <scope>NUCLEOTIDE SEQUENCE [LARGE SCALE GENOMIC DNA]</scope>
</reference>
<sequence length="498" mass="50500">MMARDVAPCGDSRPDASGGPGWPSSAKRREARKAAAAAAEAAVHRLSLEARAWRRLYEDLAAALGAAGVDGELSRRLAAAAPALAALIRGEVPSAVERLRRNVALHAEAEGIDLLGAGAAQLRVAQHGPRLGAKPAAPEAGAFGGALGERLDGEPDDDVCALLAGAGAAGPLPELPAGALYAVDLEKALSEPRLAPGMWAKAHAETVSFVSGLAAGWHLAERVLLLPPGMRCTCGAVVFSAPPVASEVPLAAWQTECALAPPPRPALLECRSGSQVGNVAAAAAASDDLLLGALGIVGYGGERVRGGDGDDRGAFVDHAVPAAGVSSPLLLSVGGRLGEAVSHNDSDDDSVGGQGLEHADCDAATACSATAELAIAGVIADYLSENEAALLRGDGDRGRAAARLAELALPTEDAEGEVQRIWGREFDLRPVVIGTAFEEEAEEAPPRGGEAGGVDEPVRGLWAFLDDLSVASIACVAHGPSLALERLLVLAEAQVQDG</sequence>
<keyword evidence="3" id="KW-1185">Reference proteome</keyword>